<dbReference type="SUPFAM" id="SSF81631">
    <property type="entry name" value="PAP/OAS1 substrate-binding domain"/>
    <property type="match status" value="1"/>
</dbReference>
<keyword evidence="1" id="KW-0808">Transferase</keyword>
<dbReference type="Pfam" id="PF03828">
    <property type="entry name" value="PAP_assoc"/>
    <property type="match status" value="1"/>
</dbReference>
<organism evidence="6 7">
    <name type="scientific">Panagrolaimus superbus</name>
    <dbReference type="NCBI Taxonomy" id="310955"/>
    <lineage>
        <taxon>Eukaryota</taxon>
        <taxon>Metazoa</taxon>
        <taxon>Ecdysozoa</taxon>
        <taxon>Nematoda</taxon>
        <taxon>Chromadorea</taxon>
        <taxon>Rhabditida</taxon>
        <taxon>Tylenchina</taxon>
        <taxon>Panagrolaimomorpha</taxon>
        <taxon>Panagrolaimoidea</taxon>
        <taxon>Panagrolaimidae</taxon>
        <taxon>Panagrolaimus</taxon>
    </lineage>
</organism>
<dbReference type="GO" id="GO:1990817">
    <property type="term" value="F:poly(A) RNA polymerase activity"/>
    <property type="evidence" value="ECO:0007669"/>
    <property type="project" value="TreeGrafter"/>
</dbReference>
<sequence>MIVHFLQCGVSPPILPNLNALRPDLFDGNLELWKLEESYDLDLGIKMEANTTPIGDLLIGFLRYYGFFCYQRDGVYIRMGCLGDKPKKQDQFFLEEVYNRSTVPKNLTPDKMKFLKATFLDAYSLLFERPVLKALLENKKIFMAPVGQRTFAK</sequence>
<evidence type="ECO:0000256" key="2">
    <source>
        <dbReference type="ARBA" id="ARBA00022723"/>
    </source>
</evidence>
<dbReference type="Proteomes" id="UP000887577">
    <property type="component" value="Unplaced"/>
</dbReference>
<name>A0A914YA80_9BILA</name>
<dbReference type="GO" id="GO:0046872">
    <property type="term" value="F:metal ion binding"/>
    <property type="evidence" value="ECO:0007669"/>
    <property type="project" value="UniProtKB-KW"/>
</dbReference>
<accession>A0A914YA80</accession>
<dbReference type="Gene3D" id="1.10.1410.10">
    <property type="match status" value="1"/>
</dbReference>
<comment type="similarity">
    <text evidence="4">Belongs to the DNA polymerase type-B-like family. GLD2 subfamily.</text>
</comment>
<evidence type="ECO:0000313" key="7">
    <source>
        <dbReference type="WBParaSite" id="PSU_v2.g14421.t1"/>
    </source>
</evidence>
<dbReference type="PANTHER" id="PTHR12271">
    <property type="entry name" value="POLY A POLYMERASE CID PAP -RELATED"/>
    <property type="match status" value="1"/>
</dbReference>
<keyword evidence="2" id="KW-0479">Metal-binding</keyword>
<evidence type="ECO:0000256" key="1">
    <source>
        <dbReference type="ARBA" id="ARBA00022679"/>
    </source>
</evidence>
<evidence type="ECO:0000256" key="3">
    <source>
        <dbReference type="ARBA" id="ARBA00022842"/>
    </source>
</evidence>
<feature type="domain" description="PAP-associated" evidence="5">
    <location>
        <begin position="54"/>
        <end position="91"/>
    </location>
</feature>
<evidence type="ECO:0000259" key="5">
    <source>
        <dbReference type="Pfam" id="PF03828"/>
    </source>
</evidence>
<dbReference type="PANTHER" id="PTHR12271:SF40">
    <property type="entry name" value="POLY(A) RNA POLYMERASE GLD2"/>
    <property type="match status" value="1"/>
</dbReference>
<keyword evidence="3" id="KW-0460">Magnesium</keyword>
<dbReference type="GO" id="GO:0031123">
    <property type="term" value="P:RNA 3'-end processing"/>
    <property type="evidence" value="ECO:0007669"/>
    <property type="project" value="TreeGrafter"/>
</dbReference>
<protein>
    <submittedName>
        <fullName evidence="7">PAP-associated domain-containing protein</fullName>
    </submittedName>
</protein>
<keyword evidence="6" id="KW-1185">Reference proteome</keyword>
<dbReference type="InterPro" id="IPR002058">
    <property type="entry name" value="PAP_assoc"/>
</dbReference>
<proteinExistence type="inferred from homology"/>
<reference evidence="7" key="1">
    <citation type="submission" date="2022-11" db="UniProtKB">
        <authorList>
            <consortium name="WormBaseParasite"/>
        </authorList>
    </citation>
    <scope>IDENTIFICATION</scope>
</reference>
<evidence type="ECO:0000313" key="6">
    <source>
        <dbReference type="Proteomes" id="UP000887577"/>
    </source>
</evidence>
<dbReference type="AlphaFoldDB" id="A0A914YA80"/>
<dbReference type="WBParaSite" id="PSU_v2.g14421.t1">
    <property type="protein sequence ID" value="PSU_v2.g14421.t1"/>
    <property type="gene ID" value="PSU_v2.g14421"/>
</dbReference>
<evidence type="ECO:0000256" key="4">
    <source>
        <dbReference type="ARBA" id="ARBA00038491"/>
    </source>
</evidence>